<proteinExistence type="inferred from homology"/>
<feature type="transmembrane region" description="Helical" evidence="6">
    <location>
        <begin position="225"/>
        <end position="247"/>
    </location>
</feature>
<dbReference type="PANTHER" id="PTHR16007:SF15">
    <property type="entry name" value="TRANSMEMBRANE PROTEIN 45B"/>
    <property type="match status" value="1"/>
</dbReference>
<feature type="transmembrane region" description="Helical" evidence="6">
    <location>
        <begin position="52"/>
        <end position="70"/>
    </location>
</feature>
<protein>
    <submittedName>
        <fullName evidence="7">G6554 protein</fullName>
    </submittedName>
</protein>
<feature type="transmembrane region" description="Helical" evidence="6">
    <location>
        <begin position="150"/>
        <end position="173"/>
    </location>
</feature>
<dbReference type="PANTHER" id="PTHR16007">
    <property type="entry name" value="EPIDIDYMAL MEMBRANE PROTEIN E9-RELATED"/>
    <property type="match status" value="1"/>
</dbReference>
<evidence type="ECO:0000256" key="5">
    <source>
        <dbReference type="ARBA" id="ARBA00023136"/>
    </source>
</evidence>
<keyword evidence="5 6" id="KW-0472">Membrane</keyword>
<evidence type="ECO:0000256" key="6">
    <source>
        <dbReference type="SAM" id="Phobius"/>
    </source>
</evidence>
<comment type="caution">
    <text evidence="7">The sequence shown here is derived from an EMBL/GenBank/DDBJ whole genome shotgun (WGS) entry which is preliminary data.</text>
</comment>
<evidence type="ECO:0000256" key="2">
    <source>
        <dbReference type="ARBA" id="ARBA00006948"/>
    </source>
</evidence>
<evidence type="ECO:0000256" key="3">
    <source>
        <dbReference type="ARBA" id="ARBA00022692"/>
    </source>
</evidence>
<name>A0ABP1FVP1_9CHLO</name>
<gene>
    <name evidence="7" type="primary">g6554</name>
    <name evidence="7" type="ORF">VP750_LOCUS5610</name>
</gene>
<keyword evidence="8" id="KW-1185">Reference proteome</keyword>
<evidence type="ECO:0000256" key="4">
    <source>
        <dbReference type="ARBA" id="ARBA00022989"/>
    </source>
</evidence>
<dbReference type="Pfam" id="PF04819">
    <property type="entry name" value="DUF716"/>
    <property type="match status" value="1"/>
</dbReference>
<evidence type="ECO:0000256" key="1">
    <source>
        <dbReference type="ARBA" id="ARBA00004141"/>
    </source>
</evidence>
<evidence type="ECO:0000313" key="8">
    <source>
        <dbReference type="Proteomes" id="UP001497392"/>
    </source>
</evidence>
<dbReference type="InterPro" id="IPR006904">
    <property type="entry name" value="DUF716"/>
</dbReference>
<keyword evidence="3 6" id="KW-0812">Transmembrane</keyword>
<feature type="transmembrane region" description="Helical" evidence="6">
    <location>
        <begin position="185"/>
        <end position="205"/>
    </location>
</feature>
<dbReference type="EMBL" id="CAXHTA020000009">
    <property type="protein sequence ID" value="CAL5223951.1"/>
    <property type="molecule type" value="Genomic_DNA"/>
</dbReference>
<evidence type="ECO:0000313" key="7">
    <source>
        <dbReference type="EMBL" id="CAL5223951.1"/>
    </source>
</evidence>
<feature type="transmembrane region" description="Helical" evidence="6">
    <location>
        <begin position="95"/>
        <end position="114"/>
    </location>
</feature>
<sequence>MQHRLMGVGEASALPMYMRHSQRAQEDVPESGRRVPWYPLTWRGKALPLEPLLMVLLTFVGINAELWAGHKSYRRLYTEDGRFEMGNLQDWQHSAMYAAFLLSGVVDLLGRGILKDTLPHGTEHGVLGSAFLAEGILFAFHLKGSSLDKSVHILLVLLVFAASLACFAEIGAAHGTVKQGLLPTARALLVMLQGIWFIQAAQILFTGNIAWDPNYHGSTMMVPVVFVTWLMIVLVVALVSFTVVSLAKMHRTSQGLTKP</sequence>
<organism evidence="7 8">
    <name type="scientific">Coccomyxa viridis</name>
    <dbReference type="NCBI Taxonomy" id="1274662"/>
    <lineage>
        <taxon>Eukaryota</taxon>
        <taxon>Viridiplantae</taxon>
        <taxon>Chlorophyta</taxon>
        <taxon>core chlorophytes</taxon>
        <taxon>Trebouxiophyceae</taxon>
        <taxon>Trebouxiophyceae incertae sedis</taxon>
        <taxon>Coccomyxaceae</taxon>
        <taxon>Coccomyxa</taxon>
    </lineage>
</organism>
<dbReference type="Proteomes" id="UP001497392">
    <property type="component" value="Unassembled WGS sequence"/>
</dbReference>
<comment type="similarity">
    <text evidence="2">Belongs to the TMEM45 family.</text>
</comment>
<dbReference type="InterPro" id="IPR042127">
    <property type="entry name" value="TMEM45"/>
</dbReference>
<accession>A0ABP1FVP1</accession>
<comment type="subcellular location">
    <subcellularLocation>
        <location evidence="1">Membrane</location>
        <topology evidence="1">Multi-pass membrane protein</topology>
    </subcellularLocation>
</comment>
<keyword evidence="4 6" id="KW-1133">Transmembrane helix</keyword>
<reference evidence="7 8" key="1">
    <citation type="submission" date="2024-06" db="EMBL/GenBank/DDBJ databases">
        <authorList>
            <person name="Kraege A."/>
            <person name="Thomma B."/>
        </authorList>
    </citation>
    <scope>NUCLEOTIDE SEQUENCE [LARGE SCALE GENOMIC DNA]</scope>
</reference>